<gene>
    <name evidence="1" type="ORF">GCM10009844_10230</name>
</gene>
<protein>
    <recommendedName>
        <fullName evidence="3">DUF4254 domain-containing protein</fullName>
    </recommendedName>
</protein>
<name>A0ABP5L1N1_9ACTN</name>
<accession>A0ABP5L1N1</accession>
<reference evidence="2" key="1">
    <citation type="journal article" date="2019" name="Int. J. Syst. Evol. Microbiol.">
        <title>The Global Catalogue of Microorganisms (GCM) 10K type strain sequencing project: providing services to taxonomists for standard genome sequencing and annotation.</title>
        <authorList>
            <consortium name="The Broad Institute Genomics Platform"/>
            <consortium name="The Broad Institute Genome Sequencing Center for Infectious Disease"/>
            <person name="Wu L."/>
            <person name="Ma J."/>
        </authorList>
    </citation>
    <scope>NUCLEOTIDE SEQUENCE [LARGE SCALE GENOMIC DNA]</scope>
    <source>
        <strain evidence="2">JCM 16022</strain>
    </source>
</reference>
<dbReference type="Proteomes" id="UP001501771">
    <property type="component" value="Unassembled WGS sequence"/>
</dbReference>
<organism evidence="1 2">
    <name type="scientific">Nocardioides koreensis</name>
    <dbReference type="NCBI Taxonomy" id="433651"/>
    <lineage>
        <taxon>Bacteria</taxon>
        <taxon>Bacillati</taxon>
        <taxon>Actinomycetota</taxon>
        <taxon>Actinomycetes</taxon>
        <taxon>Propionibacteriales</taxon>
        <taxon>Nocardioidaceae</taxon>
        <taxon>Nocardioides</taxon>
    </lineage>
</organism>
<dbReference type="RefSeq" id="WP_344148574.1">
    <property type="nucleotide sequence ID" value="NZ_BAAAQR010000002.1"/>
</dbReference>
<evidence type="ECO:0000313" key="1">
    <source>
        <dbReference type="EMBL" id="GAA2140535.1"/>
    </source>
</evidence>
<evidence type="ECO:0008006" key="3">
    <source>
        <dbReference type="Google" id="ProtNLM"/>
    </source>
</evidence>
<sequence>MSVSIPRARKQAGAGAARGLAPALLDLERALHEPGEGGAAHGSWRWTVRQRMAAVRDELLGEDERSEDGWLAARSGGILRERDALLARLSALGPQVLESPDVERLRTALTRLLTDIAHHVQRVHDLAYDAVELELGGSE</sequence>
<dbReference type="EMBL" id="BAAAQR010000002">
    <property type="protein sequence ID" value="GAA2140535.1"/>
    <property type="molecule type" value="Genomic_DNA"/>
</dbReference>
<proteinExistence type="predicted"/>
<comment type="caution">
    <text evidence="1">The sequence shown here is derived from an EMBL/GenBank/DDBJ whole genome shotgun (WGS) entry which is preliminary data.</text>
</comment>
<evidence type="ECO:0000313" key="2">
    <source>
        <dbReference type="Proteomes" id="UP001501771"/>
    </source>
</evidence>
<keyword evidence="2" id="KW-1185">Reference proteome</keyword>